<proteinExistence type="predicted"/>
<protein>
    <submittedName>
        <fullName evidence="1">Uncharacterized protein</fullName>
    </submittedName>
</protein>
<organism evidence="1 2">
    <name type="scientific">Ligilactobacillus salivarius</name>
    <dbReference type="NCBI Taxonomy" id="1624"/>
    <lineage>
        <taxon>Bacteria</taxon>
        <taxon>Bacillati</taxon>
        <taxon>Bacillota</taxon>
        <taxon>Bacilli</taxon>
        <taxon>Lactobacillales</taxon>
        <taxon>Lactobacillaceae</taxon>
        <taxon>Ligilactobacillus</taxon>
    </lineage>
</organism>
<evidence type="ECO:0000313" key="1">
    <source>
        <dbReference type="EMBL" id="AIR11728.1"/>
    </source>
</evidence>
<dbReference type="Proteomes" id="UP000029488">
    <property type="component" value="Plasmid pMP1046B"/>
</dbReference>
<evidence type="ECO:0000313" key="2">
    <source>
        <dbReference type="Proteomes" id="UP000029488"/>
    </source>
</evidence>
<name>A0A089QIU5_9LACO</name>
<sequence length="209" mass="24601">MEGILMKIHLVDVQTEYEEVDVGTCEFCFGTYETFKYPTFIFKLANGKEITVNGWWDSWDNATVPPINNLVHFAEWLDTKVYRNDTKFDTDWLESAIMEYFSVCGDLGIKDREGNPIYADSVVLVTYRGKTVRADDCYIDLDSYATSHIKFTMFDMEFDYHPDGKALYYTDKTYDLHVYEDFDSSNLLVLAEHFDTENREKKWLEEYGR</sequence>
<geneLocation type="plasmid" evidence="1 2">
    <name>pMP1046B</name>
</geneLocation>
<dbReference type="EMBL" id="CP007648">
    <property type="protein sequence ID" value="AIR11728.1"/>
    <property type="molecule type" value="Genomic_DNA"/>
</dbReference>
<dbReference type="AlphaFoldDB" id="A0A089QIU5"/>
<dbReference type="KEGG" id="lsj:LSJ_3112c"/>
<keyword evidence="1" id="KW-0614">Plasmid</keyword>
<gene>
    <name evidence="1" type="ORF">LSJ_3112c</name>
</gene>
<reference evidence="1 2" key="1">
    <citation type="journal article" date="2014" name="BMC Genomics">
        <title>Unusual genome complexity in Lactobacillus salivarius JCM1046.</title>
        <authorList>
            <person name="Raftis E.J."/>
            <person name="Forde B.M."/>
            <person name="Claesson M.J."/>
            <person name="O'Toole P.W."/>
        </authorList>
    </citation>
    <scope>NUCLEOTIDE SEQUENCE [LARGE SCALE GENOMIC DNA]</scope>
    <source>
        <strain evidence="1 2">JCM1046</strain>
        <plasmid evidence="1 2">pMP1046B</plasmid>
    </source>
</reference>
<accession>A0A089QIU5</accession>